<reference evidence="4" key="1">
    <citation type="submission" date="2021-01" db="EMBL/GenBank/DDBJ databases">
        <authorList>
            <person name="Corre E."/>
            <person name="Pelletier E."/>
            <person name="Niang G."/>
            <person name="Scheremetjew M."/>
            <person name="Finn R."/>
            <person name="Kale V."/>
            <person name="Holt S."/>
            <person name="Cochrane G."/>
            <person name="Meng A."/>
            <person name="Brown T."/>
            <person name="Cohen L."/>
        </authorList>
    </citation>
    <scope>NUCLEOTIDE SEQUENCE</scope>
    <source>
        <strain evidence="4">RCC3387</strain>
    </source>
</reference>
<dbReference type="InterPro" id="IPR029039">
    <property type="entry name" value="Flavoprotein-like_sf"/>
</dbReference>
<dbReference type="AlphaFoldDB" id="A0A6U9G5I6"/>
<dbReference type="SUPFAM" id="SSF52218">
    <property type="entry name" value="Flavoproteins"/>
    <property type="match status" value="1"/>
</dbReference>
<keyword evidence="2" id="KW-0560">Oxidoreductase</keyword>
<dbReference type="GO" id="GO:0005829">
    <property type="term" value="C:cytosol"/>
    <property type="evidence" value="ECO:0007669"/>
    <property type="project" value="TreeGrafter"/>
</dbReference>
<dbReference type="PANTHER" id="PTHR10204:SF34">
    <property type="entry name" value="NAD(P)H DEHYDROGENASE [QUINONE] 1 ISOFORM 1"/>
    <property type="match status" value="1"/>
</dbReference>
<dbReference type="InterPro" id="IPR003680">
    <property type="entry name" value="Flavodoxin_fold"/>
</dbReference>
<dbReference type="Pfam" id="PF02525">
    <property type="entry name" value="Flavodoxin_2"/>
    <property type="match status" value="1"/>
</dbReference>
<gene>
    <name evidence="4" type="ORF">BRAN1462_LOCUS11561</name>
</gene>
<dbReference type="PANTHER" id="PTHR10204">
    <property type="entry name" value="NAD P H OXIDOREDUCTASE-RELATED"/>
    <property type="match status" value="1"/>
</dbReference>
<evidence type="ECO:0000259" key="3">
    <source>
        <dbReference type="Pfam" id="PF02525"/>
    </source>
</evidence>
<protein>
    <recommendedName>
        <fullName evidence="3">Flavodoxin-like fold domain-containing protein</fullName>
    </recommendedName>
</protein>
<dbReference type="EMBL" id="HBGW01018392">
    <property type="protein sequence ID" value="CAD9527437.1"/>
    <property type="molecule type" value="Transcribed_RNA"/>
</dbReference>
<evidence type="ECO:0000313" key="4">
    <source>
        <dbReference type="EMBL" id="CAD9527437.1"/>
    </source>
</evidence>
<evidence type="ECO:0000256" key="1">
    <source>
        <dbReference type="ARBA" id="ARBA00006252"/>
    </source>
</evidence>
<evidence type="ECO:0000256" key="2">
    <source>
        <dbReference type="ARBA" id="ARBA00023002"/>
    </source>
</evidence>
<dbReference type="InterPro" id="IPR051545">
    <property type="entry name" value="NAD(P)H_dehydrogenase_qn"/>
</dbReference>
<feature type="domain" description="Flavodoxin-like fold" evidence="3">
    <location>
        <begin position="46"/>
        <end position="258"/>
    </location>
</feature>
<name>A0A6U9G5I6_9DINO</name>
<dbReference type="GO" id="GO:0003955">
    <property type="term" value="F:NAD(P)H dehydrogenase (quinone) activity"/>
    <property type="evidence" value="ECO:0007669"/>
    <property type="project" value="TreeGrafter"/>
</dbReference>
<proteinExistence type="inferred from homology"/>
<comment type="similarity">
    <text evidence="1">Belongs to the NAD(P)H dehydrogenase (quinone) family.</text>
</comment>
<accession>A0A6U9G5I6</accession>
<sequence length="319" mass="35371">MWLAPFRANAAPVRGASRIRIRACSAGAAFTPNFPAPWPRPKEGRKKALIVVSHPNVGKSFNHSLVAAGKRALEGEGHAVIVVDLVKIGFNPVGTEKDFVPGTLKNPDSFDYQSEQGHAAETGQFAPDLKEQLDLVDWCDIVIHQFPIYWWSVPAIHKGWIDRCLVWHHSYPPHKSKWVGKQWMLSTTVGPPTKLVSHPGPLTNPGAGIPYQSLLSPLGLGTPKLCGMDPVPLFMVGHATATPEEKQEMCEEFANHLRKVVNPVTKEEQERWYEPAVPEPKWSVSICFEKTIPPKDRPTRPEENLGIMYGEGATAFQSE</sequence>
<organism evidence="4">
    <name type="scientific">Zooxanthella nutricula</name>
    <dbReference type="NCBI Taxonomy" id="1333877"/>
    <lineage>
        <taxon>Eukaryota</taxon>
        <taxon>Sar</taxon>
        <taxon>Alveolata</taxon>
        <taxon>Dinophyceae</taxon>
        <taxon>Peridiniales</taxon>
        <taxon>Peridiniales incertae sedis</taxon>
        <taxon>Zooxanthella</taxon>
    </lineage>
</organism>
<dbReference type="Gene3D" id="3.40.50.360">
    <property type="match status" value="1"/>
</dbReference>